<comment type="subcellular location">
    <subcellularLocation>
        <location evidence="1">Membrane</location>
        <topology evidence="1">Multi-pass membrane protein</topology>
    </subcellularLocation>
</comment>
<feature type="region of interest" description="Disordered" evidence="5">
    <location>
        <begin position="39"/>
        <end position="60"/>
    </location>
</feature>
<dbReference type="Gene3D" id="1.10.287.70">
    <property type="match status" value="1"/>
</dbReference>
<gene>
    <name evidence="8" type="ORF">QTG54_015500</name>
</gene>
<dbReference type="GO" id="GO:0005248">
    <property type="term" value="F:voltage-gated sodium channel activity"/>
    <property type="evidence" value="ECO:0007669"/>
    <property type="project" value="TreeGrafter"/>
</dbReference>
<reference evidence="8" key="1">
    <citation type="submission" date="2023-06" db="EMBL/GenBank/DDBJ databases">
        <title>Survivors Of The Sea: Transcriptome response of Skeletonema marinoi to long-term dormancy.</title>
        <authorList>
            <person name="Pinder M.I.M."/>
            <person name="Kourtchenko O."/>
            <person name="Robertson E.K."/>
            <person name="Larsson T."/>
            <person name="Maumus F."/>
            <person name="Osuna-Cruz C.M."/>
            <person name="Vancaester E."/>
            <person name="Stenow R."/>
            <person name="Vandepoele K."/>
            <person name="Ploug H."/>
            <person name="Bruchert V."/>
            <person name="Godhe A."/>
            <person name="Topel M."/>
        </authorList>
    </citation>
    <scope>NUCLEOTIDE SEQUENCE</scope>
    <source>
        <strain evidence="8">R05AC</strain>
    </source>
</reference>
<feature type="transmembrane region" description="Helical" evidence="6">
    <location>
        <begin position="83"/>
        <end position="104"/>
    </location>
</feature>
<keyword evidence="2 6" id="KW-0812">Transmembrane</keyword>
<dbReference type="Pfam" id="PF00520">
    <property type="entry name" value="Ion_trans"/>
    <property type="match status" value="1"/>
</dbReference>
<feature type="region of interest" description="Disordered" evidence="5">
    <location>
        <begin position="1"/>
        <end position="24"/>
    </location>
</feature>
<accession>A0AAD8XUR6</accession>
<feature type="transmembrane region" description="Helical" evidence="6">
    <location>
        <begin position="264"/>
        <end position="293"/>
    </location>
</feature>
<feature type="transmembrane region" description="Helical" evidence="6">
    <location>
        <begin position="186"/>
        <end position="211"/>
    </location>
</feature>
<keyword evidence="9" id="KW-1185">Reference proteome</keyword>
<feature type="transmembrane region" description="Helical" evidence="6">
    <location>
        <begin position="147"/>
        <end position="165"/>
    </location>
</feature>
<feature type="domain" description="Ion transport" evidence="7">
    <location>
        <begin position="81"/>
        <end position="299"/>
    </location>
</feature>
<dbReference type="EMBL" id="JATAAI010000044">
    <property type="protein sequence ID" value="KAK1733803.1"/>
    <property type="molecule type" value="Genomic_DNA"/>
</dbReference>
<evidence type="ECO:0000256" key="3">
    <source>
        <dbReference type="ARBA" id="ARBA00022989"/>
    </source>
</evidence>
<dbReference type="Proteomes" id="UP001224775">
    <property type="component" value="Unassembled WGS sequence"/>
</dbReference>
<proteinExistence type="predicted"/>
<organism evidence="8 9">
    <name type="scientific">Skeletonema marinoi</name>
    <dbReference type="NCBI Taxonomy" id="267567"/>
    <lineage>
        <taxon>Eukaryota</taxon>
        <taxon>Sar</taxon>
        <taxon>Stramenopiles</taxon>
        <taxon>Ochrophyta</taxon>
        <taxon>Bacillariophyta</taxon>
        <taxon>Coscinodiscophyceae</taxon>
        <taxon>Thalassiosirophycidae</taxon>
        <taxon>Thalassiosirales</taxon>
        <taxon>Skeletonemataceae</taxon>
        <taxon>Skeletonema</taxon>
        <taxon>Skeletonema marinoi-dohrnii complex</taxon>
    </lineage>
</organism>
<keyword evidence="3 6" id="KW-1133">Transmembrane helix</keyword>
<evidence type="ECO:0000256" key="5">
    <source>
        <dbReference type="SAM" id="MobiDB-lite"/>
    </source>
</evidence>
<dbReference type="PANTHER" id="PTHR10037:SF62">
    <property type="entry name" value="SODIUM CHANNEL PROTEIN 60E"/>
    <property type="match status" value="1"/>
</dbReference>
<sequence>MPIASQLNSPIREPPPSHISRHRSDTFIENNAIDRFRQITNAESNNRTAEDSKNGDDHSYDHRDINAYRRKVGEIVHDERFDVFILILIAINSALYGVATFPSMKQNADLISDFEKVDLAILIVFTIESSMNIFYEGKRFVRDGWLMFDLVIVIISWAATKVKSLQVFRIFRAFRFLTKVQMLRNVVVALFSVVPAIAAITVLLLLILYIFSVMYTQLFKNFFEEGYTTVNYFGRLDLTLFSLFQIMCLDEWSGIAYEVGEQDYWAWLIFIIFVVMSAFVVVNLIIAVICDALQILRKAERAMLFGLSEDEAGEWEAKDNNSNEQVQTEEGRIQQRINDMHRMLDEVVASQEKMHRTIQYLSIVVNSQETKNLSSGSKVMQ</sequence>
<evidence type="ECO:0000259" key="7">
    <source>
        <dbReference type="Pfam" id="PF00520"/>
    </source>
</evidence>
<name>A0AAD8XUR6_9STRA</name>
<feature type="compositionally biased region" description="Basic and acidic residues" evidence="5">
    <location>
        <begin position="48"/>
        <end position="60"/>
    </location>
</feature>
<dbReference type="SUPFAM" id="SSF81324">
    <property type="entry name" value="Voltage-gated potassium channels"/>
    <property type="match status" value="1"/>
</dbReference>
<evidence type="ECO:0000256" key="4">
    <source>
        <dbReference type="ARBA" id="ARBA00023136"/>
    </source>
</evidence>
<dbReference type="PANTHER" id="PTHR10037">
    <property type="entry name" value="VOLTAGE-GATED CATION CHANNEL CALCIUM AND SODIUM"/>
    <property type="match status" value="1"/>
</dbReference>
<dbReference type="InterPro" id="IPR027359">
    <property type="entry name" value="Volt_channel_dom_sf"/>
</dbReference>
<evidence type="ECO:0000256" key="2">
    <source>
        <dbReference type="ARBA" id="ARBA00022692"/>
    </source>
</evidence>
<evidence type="ECO:0000313" key="8">
    <source>
        <dbReference type="EMBL" id="KAK1733803.1"/>
    </source>
</evidence>
<dbReference type="Gene3D" id="1.20.120.350">
    <property type="entry name" value="Voltage-gated potassium channels. Chain C"/>
    <property type="match status" value="1"/>
</dbReference>
<evidence type="ECO:0000313" key="9">
    <source>
        <dbReference type="Proteomes" id="UP001224775"/>
    </source>
</evidence>
<dbReference type="InterPro" id="IPR005821">
    <property type="entry name" value="Ion_trans_dom"/>
</dbReference>
<dbReference type="GO" id="GO:0001518">
    <property type="term" value="C:voltage-gated sodium channel complex"/>
    <property type="evidence" value="ECO:0007669"/>
    <property type="project" value="TreeGrafter"/>
</dbReference>
<comment type="caution">
    <text evidence="8">The sequence shown here is derived from an EMBL/GenBank/DDBJ whole genome shotgun (WGS) entry which is preliminary data.</text>
</comment>
<dbReference type="AlphaFoldDB" id="A0AAD8XUR6"/>
<evidence type="ECO:0000256" key="6">
    <source>
        <dbReference type="SAM" id="Phobius"/>
    </source>
</evidence>
<evidence type="ECO:0000256" key="1">
    <source>
        <dbReference type="ARBA" id="ARBA00004141"/>
    </source>
</evidence>
<protein>
    <submittedName>
        <fullName evidence="8">Ion transport protein</fullName>
    </submittedName>
</protein>
<keyword evidence="4 6" id="KW-0472">Membrane</keyword>
<dbReference type="InterPro" id="IPR043203">
    <property type="entry name" value="VGCC_Ca_Na"/>
</dbReference>